<gene>
    <name evidence="1" type="ORF">IMZ38_03930</name>
</gene>
<accession>A0A7M1UNK6</accession>
<dbReference type="RefSeq" id="WP_193435617.1">
    <property type="nucleotide sequence ID" value="NZ_CP063144.1"/>
</dbReference>
<organism evidence="1 2">
    <name type="scientific">Thermosphaera chiliense</name>
    <dbReference type="NCBI Taxonomy" id="3402707"/>
    <lineage>
        <taxon>Archaea</taxon>
        <taxon>Thermoproteota</taxon>
        <taxon>Thermoprotei</taxon>
        <taxon>Desulfurococcales</taxon>
        <taxon>Desulfurococcaceae</taxon>
        <taxon>Thermosphaera</taxon>
    </lineage>
</organism>
<proteinExistence type="predicted"/>
<dbReference type="Gene3D" id="2.60.120.560">
    <property type="entry name" value="Exo-inulinase, domain 1"/>
    <property type="match status" value="1"/>
</dbReference>
<dbReference type="KEGG" id="tcs:IMZ38_03930"/>
<dbReference type="OrthoDB" id="372151at2157"/>
<reference evidence="1 2" key="1">
    <citation type="submission" date="2020-10" db="EMBL/GenBank/DDBJ databases">
        <title>Complete genome sequence of Thermosphaera aggregans strain 3507.</title>
        <authorList>
            <person name="Zayulina K.S."/>
            <person name="Elcheninov A.G."/>
            <person name="Toshchakov S.V."/>
            <person name="Kublanov I.V."/>
            <person name="Kochetkova T.V."/>
        </authorList>
    </citation>
    <scope>NUCLEOTIDE SEQUENCE [LARGE SCALE GENOMIC DNA]</scope>
    <source>
        <strain evidence="1 2">3507</strain>
    </source>
</reference>
<dbReference type="EMBL" id="CP063144">
    <property type="protein sequence ID" value="QOR93810.1"/>
    <property type="molecule type" value="Genomic_DNA"/>
</dbReference>
<evidence type="ECO:0000313" key="1">
    <source>
        <dbReference type="EMBL" id="QOR93810.1"/>
    </source>
</evidence>
<name>A0A7M1UNK6_9CREN</name>
<dbReference type="Proteomes" id="UP000593766">
    <property type="component" value="Chromosome"/>
</dbReference>
<dbReference type="GeneID" id="59454538"/>
<evidence type="ECO:0000313" key="2">
    <source>
        <dbReference type="Proteomes" id="UP000593766"/>
    </source>
</evidence>
<dbReference type="AlphaFoldDB" id="A0A7M1UNK6"/>
<keyword evidence="2" id="KW-1185">Reference proteome</keyword>
<sequence>MKTLLVLFLAASCFTSLHAGVYVFNPLQAQITPVPPPVILTVLDSPLVPFNITKRSNNTIYWSDFEQTSPDWLARGGSWWISGSGHKGGGVSGQDNNGGIGGASQYYLNLALSSYVGFYVGVKIRYAGTGWAGIVLINNNLNRLYEISINPSGASARLNIWSYNVESLNGWSQLASSPNFSYTDQWYTLIVRYQYSPTSIVITAEVYSENGVYLTSVSATSTSNRRFPAQYVGLEIDGGSAMFDDFVISKRNPAYLNVTGLSPNASARLYDSNGSLVGEGLSDVNGIAMLSVVKDLVTGVGDGGVLQISSNNTSCSVKTSIPLIGGEDYLVSSTKAFEGYADPTYTGATVFFYINSSDLKLSVIQLYSILAEEFEVSLILESIEAVGEATFNITLESSSTSSYPIMVVNGEVISPRTSTLTLRDGGLKITVSGLFFRSVYTAKLSVEYCFSSKSVCVSYPLILYGLGGGEP</sequence>
<protein>
    <submittedName>
        <fullName evidence="1">Uncharacterized protein</fullName>
    </submittedName>
</protein>